<accession>A0A8J3EMD2</accession>
<evidence type="ECO:0000256" key="1">
    <source>
        <dbReference type="ARBA" id="ARBA00010577"/>
    </source>
</evidence>
<dbReference type="EMBL" id="BMFV01000014">
    <property type="protein sequence ID" value="GGH82226.1"/>
    <property type="molecule type" value="Genomic_DNA"/>
</dbReference>
<keyword evidence="4" id="KW-1185">Reference proteome</keyword>
<name>A0A8J3EMD2_9BACL</name>
<evidence type="ECO:0008006" key="5">
    <source>
        <dbReference type="Google" id="ProtNLM"/>
    </source>
</evidence>
<reference evidence="3" key="2">
    <citation type="submission" date="2020-09" db="EMBL/GenBank/DDBJ databases">
        <authorList>
            <person name="Sun Q."/>
            <person name="Zhou Y."/>
        </authorList>
    </citation>
    <scope>NUCLEOTIDE SEQUENCE</scope>
    <source>
        <strain evidence="3">CGMCC 1.12777</strain>
    </source>
</reference>
<comment type="similarity">
    <text evidence="1">Belongs to the FlgD family.</text>
</comment>
<protein>
    <recommendedName>
        <fullName evidence="5">Flagellar hook capping protein</fullName>
    </recommendedName>
</protein>
<gene>
    <name evidence="3" type="ORF">GCM10007096_21300</name>
</gene>
<proteinExistence type="inferred from homology"/>
<comment type="caution">
    <text evidence="3">The sequence shown here is derived from an EMBL/GenBank/DDBJ whole genome shotgun (WGS) entry which is preliminary data.</text>
</comment>
<dbReference type="GO" id="GO:0044781">
    <property type="term" value="P:bacterial-type flagellum organization"/>
    <property type="evidence" value="ECO:0007669"/>
    <property type="project" value="UniProtKB-KW"/>
</dbReference>
<dbReference type="NCBIfam" id="NF007197">
    <property type="entry name" value="PRK09618.1"/>
    <property type="match status" value="1"/>
</dbReference>
<sequence>MKVDPSLLWQNQNQTNAVATNKDSLGKDDFLKLLITQLQSQDPENPMDDTQFISQMANFTSLEQTNNMTDMLSKFVDSQSNNMLGQLSNVIGKTVSWELSTDNEDGTTDTQSYTDVVKAVTNKDGQIYYLTQSGQSVDPATVTKLADASLSDQPEKQSEASV</sequence>
<organism evidence="3 4">
    <name type="scientific">Pullulanibacillus pueri</name>
    <dbReference type="NCBI Taxonomy" id="1437324"/>
    <lineage>
        <taxon>Bacteria</taxon>
        <taxon>Bacillati</taxon>
        <taxon>Bacillota</taxon>
        <taxon>Bacilli</taxon>
        <taxon>Bacillales</taxon>
        <taxon>Sporolactobacillaceae</taxon>
        <taxon>Pullulanibacillus</taxon>
    </lineage>
</organism>
<evidence type="ECO:0000256" key="2">
    <source>
        <dbReference type="ARBA" id="ARBA00022795"/>
    </source>
</evidence>
<evidence type="ECO:0000313" key="4">
    <source>
        <dbReference type="Proteomes" id="UP000656813"/>
    </source>
</evidence>
<evidence type="ECO:0000313" key="3">
    <source>
        <dbReference type="EMBL" id="GGH82226.1"/>
    </source>
</evidence>
<dbReference type="AlphaFoldDB" id="A0A8J3EMD2"/>
<dbReference type="Proteomes" id="UP000656813">
    <property type="component" value="Unassembled WGS sequence"/>
</dbReference>
<dbReference type="RefSeq" id="WP_188497387.1">
    <property type="nucleotide sequence ID" value="NZ_BMFV01000014.1"/>
</dbReference>
<reference evidence="3" key="1">
    <citation type="journal article" date="2014" name="Int. J. Syst. Evol. Microbiol.">
        <title>Complete genome sequence of Corynebacterium casei LMG S-19264T (=DSM 44701T), isolated from a smear-ripened cheese.</title>
        <authorList>
            <consortium name="US DOE Joint Genome Institute (JGI-PGF)"/>
            <person name="Walter F."/>
            <person name="Albersmeier A."/>
            <person name="Kalinowski J."/>
            <person name="Ruckert C."/>
        </authorList>
    </citation>
    <scope>NUCLEOTIDE SEQUENCE</scope>
    <source>
        <strain evidence="3">CGMCC 1.12777</strain>
    </source>
</reference>
<dbReference type="InterPro" id="IPR005648">
    <property type="entry name" value="FlgD"/>
</dbReference>
<keyword evidence="2" id="KW-1005">Bacterial flagellum biogenesis</keyword>
<dbReference type="Pfam" id="PF03963">
    <property type="entry name" value="FlgD"/>
    <property type="match status" value="1"/>
</dbReference>